<dbReference type="Proteomes" id="UP000467124">
    <property type="component" value="Unassembled WGS sequence"/>
</dbReference>
<dbReference type="InterPro" id="IPR029032">
    <property type="entry name" value="AhpD-like"/>
</dbReference>
<dbReference type="SUPFAM" id="SSF69118">
    <property type="entry name" value="AhpD-like"/>
    <property type="match status" value="1"/>
</dbReference>
<feature type="region of interest" description="Disordered" evidence="1">
    <location>
        <begin position="97"/>
        <end position="120"/>
    </location>
</feature>
<evidence type="ECO:0000313" key="3">
    <source>
        <dbReference type="Proteomes" id="UP000467124"/>
    </source>
</evidence>
<dbReference type="Gene3D" id="1.20.1290.10">
    <property type="entry name" value="AhpD-like"/>
    <property type="match status" value="1"/>
</dbReference>
<name>A0A7K2IX86_9ACTN</name>
<dbReference type="EMBL" id="WWHY01000001">
    <property type="protein sequence ID" value="MYR34600.1"/>
    <property type="molecule type" value="Genomic_DNA"/>
</dbReference>
<evidence type="ECO:0000313" key="2">
    <source>
        <dbReference type="EMBL" id="MYR34600.1"/>
    </source>
</evidence>
<organism evidence="2 3">
    <name type="scientific">Nocardiopsis alba</name>
    <dbReference type="NCBI Taxonomy" id="53437"/>
    <lineage>
        <taxon>Bacteria</taxon>
        <taxon>Bacillati</taxon>
        <taxon>Actinomycetota</taxon>
        <taxon>Actinomycetes</taxon>
        <taxon>Streptosporangiales</taxon>
        <taxon>Nocardiopsidaceae</taxon>
        <taxon>Nocardiopsis</taxon>
    </lineage>
</organism>
<dbReference type="NCBIfam" id="TIGR04029">
    <property type="entry name" value="CMD_Avi_7170"/>
    <property type="match status" value="1"/>
</dbReference>
<dbReference type="InterPro" id="IPR023982">
    <property type="entry name" value="CHP04029_CMD-like"/>
</dbReference>
<protein>
    <submittedName>
        <fullName evidence="2">CMD domain protein</fullName>
    </submittedName>
</protein>
<reference evidence="2 3" key="1">
    <citation type="journal article" date="2019" name="Nat. Commun.">
        <title>The antimicrobial potential of Streptomyces from insect microbiomes.</title>
        <authorList>
            <person name="Chevrette M.G."/>
            <person name="Carlson C.M."/>
            <person name="Ortega H.E."/>
            <person name="Thomas C."/>
            <person name="Ananiev G.E."/>
            <person name="Barns K.J."/>
            <person name="Book A.J."/>
            <person name="Cagnazzo J."/>
            <person name="Carlos C."/>
            <person name="Flanigan W."/>
            <person name="Grubbs K.J."/>
            <person name="Horn H.A."/>
            <person name="Hoffmann F.M."/>
            <person name="Klassen J.L."/>
            <person name="Knack J.J."/>
            <person name="Lewin G.R."/>
            <person name="McDonald B.R."/>
            <person name="Muller L."/>
            <person name="Melo W.G.P."/>
            <person name="Pinto-Tomas A.A."/>
            <person name="Schmitz A."/>
            <person name="Wendt-Pienkowski E."/>
            <person name="Wildman S."/>
            <person name="Zhao M."/>
            <person name="Zhang F."/>
            <person name="Bugni T.S."/>
            <person name="Andes D.R."/>
            <person name="Pupo M.T."/>
            <person name="Currie C.R."/>
        </authorList>
    </citation>
    <scope>NUCLEOTIDE SEQUENCE [LARGE SCALE GENOMIC DNA]</scope>
    <source>
        <strain evidence="2 3">SID5840</strain>
    </source>
</reference>
<dbReference type="RefSeq" id="WP_161111603.1">
    <property type="nucleotide sequence ID" value="NZ_WWHY01000001.1"/>
</dbReference>
<sequence>MTDDLVDRLLDITPGSPLDRVRAARPEARANARLSHRALIEPADPGGVPHATRALIAVFVATLHEASRLGDHYEGPARERAGDDAANTVVALGERARAQGPAGRYREDGLADESTDGPTLTVSDPERALLGEAVATALEHAHLLVLRPREAGPDDLRALAAAGWTTTDIVTLSQLVSFLAFQIRLVHGLEALSTRTEDARS</sequence>
<comment type="caution">
    <text evidence="2">The sequence shown here is derived from an EMBL/GenBank/DDBJ whole genome shotgun (WGS) entry which is preliminary data.</text>
</comment>
<accession>A0A7K2IX86</accession>
<gene>
    <name evidence="2" type="ORF">GTW20_20705</name>
</gene>
<proteinExistence type="predicted"/>
<evidence type="ECO:0000256" key="1">
    <source>
        <dbReference type="SAM" id="MobiDB-lite"/>
    </source>
</evidence>
<dbReference type="AlphaFoldDB" id="A0A7K2IX86"/>